<dbReference type="PANTHER" id="PTHR34978">
    <property type="entry name" value="POSSIBLE SENSOR-TRANSDUCER PROTEIN BLAR"/>
    <property type="match status" value="1"/>
</dbReference>
<feature type="domain" description="Peptidase M56" evidence="2">
    <location>
        <begin position="132"/>
        <end position="253"/>
    </location>
</feature>
<feature type="transmembrane region" description="Helical" evidence="1">
    <location>
        <begin position="6"/>
        <end position="22"/>
    </location>
</feature>
<dbReference type="STRING" id="1774273.LPB03_07755"/>
<accession>A0A1B8U348</accession>
<feature type="transmembrane region" description="Helical" evidence="1">
    <location>
        <begin position="86"/>
        <end position="106"/>
    </location>
</feature>
<dbReference type="CDD" id="cd07341">
    <property type="entry name" value="M56_BlaR1_MecR1_like"/>
    <property type="match status" value="1"/>
</dbReference>
<gene>
    <name evidence="3" type="ORF">LPB3_01140</name>
</gene>
<proteinExistence type="predicted"/>
<dbReference type="InterPro" id="IPR008756">
    <property type="entry name" value="Peptidase_M56"/>
</dbReference>
<dbReference type="EMBL" id="LSFM01000002">
    <property type="protein sequence ID" value="OBY66297.1"/>
    <property type="molecule type" value="Genomic_DNA"/>
</dbReference>
<keyword evidence="1" id="KW-0812">Transmembrane</keyword>
<reference evidence="4" key="1">
    <citation type="submission" date="2016-02" db="EMBL/GenBank/DDBJ databases">
        <authorList>
            <person name="Shin S.-K."/>
            <person name="Yi H."/>
            <person name="Kim E."/>
        </authorList>
    </citation>
    <scope>NUCLEOTIDE SEQUENCE [LARGE SCALE GENOMIC DNA]</scope>
    <source>
        <strain evidence="4">LPB0003</strain>
    </source>
</reference>
<evidence type="ECO:0000313" key="4">
    <source>
        <dbReference type="Proteomes" id="UP000092584"/>
    </source>
</evidence>
<keyword evidence="1" id="KW-1133">Transmembrane helix</keyword>
<dbReference type="InterPro" id="IPR052173">
    <property type="entry name" value="Beta-lactam_resp_regulator"/>
</dbReference>
<sequence>MILYILKSATCLALLLAFYHLVLEREKMHNFNRFYLLGSVLFSFLVPLYIIYIDVAPLVLKATPTTSFSYPTEITPEIIIEKSIDYTLIFIGIYSLISSILFIRFGKNLFHIIQKIRKNKQVKYQKAVLVLVDDAILPHTFWNYIFINKKDYENQKIEQELFTHELTHVTQKHTLDVLFLEFLQAIFWINPFFILLKKAVQLNHEFLADETVINQNKNTIQYQHLLLNKAAWKNDYYLASNLNYSLTKKRLKMMTTQSSQTKIWIKKLAVIPLLAGFIFLFAERVEAQEIIEIKEYIDTPINDLQIENLDPEDIRVKLKDINSLQIIYLDKDTIIEKSIASKKQMNEYKLLLNEGKKHNIYKLKNINKMQTIYSLMSKKQKNSVQNISEIIPPPPPPKNNTSKIKETKKIEEIDELFKLSKIQKDSLYKYKKINSYYEAIRNKKPHYVDSDEERKEILEGIFSDLGSRYFNLSKEDKKKAKRPVLPHDPYVRLRKNNKVFYKLKKDLTEEDKLLIPPPLPVPNATKEEIEKAKNAYEAWKKRTGNDFAPPPPPKKKQEANKNIKVEENSIADFNIEFEKSDNLIKMKCLKGCNWKTLNFTMNENKNKVINRIGMNESEKSEFIFFIQNKNNKIQLKSMKGTAWETLEFTLNNKAKVNQFGVTAY</sequence>
<keyword evidence="1" id="KW-0472">Membrane</keyword>
<feature type="transmembrane region" description="Helical" evidence="1">
    <location>
        <begin position="263"/>
        <end position="282"/>
    </location>
</feature>
<dbReference type="OrthoDB" id="1522859at2"/>
<dbReference type="KEGG" id="pob:LPB03_07755"/>
<protein>
    <recommendedName>
        <fullName evidence="2">Peptidase M56 domain-containing protein</fullName>
    </recommendedName>
</protein>
<comment type="caution">
    <text evidence="3">The sequence shown here is derived from an EMBL/GenBank/DDBJ whole genome shotgun (WGS) entry which is preliminary data.</text>
</comment>
<feature type="transmembrane region" description="Helical" evidence="1">
    <location>
        <begin position="177"/>
        <end position="196"/>
    </location>
</feature>
<evidence type="ECO:0000256" key="1">
    <source>
        <dbReference type="SAM" id="Phobius"/>
    </source>
</evidence>
<feature type="transmembrane region" description="Helical" evidence="1">
    <location>
        <begin position="127"/>
        <end position="147"/>
    </location>
</feature>
<dbReference type="AlphaFoldDB" id="A0A1B8U348"/>
<name>A0A1B8U348_9FLAO</name>
<evidence type="ECO:0000313" key="3">
    <source>
        <dbReference type="EMBL" id="OBY66297.1"/>
    </source>
</evidence>
<keyword evidence="4" id="KW-1185">Reference proteome</keyword>
<feature type="transmembrane region" description="Helical" evidence="1">
    <location>
        <begin position="34"/>
        <end position="53"/>
    </location>
</feature>
<organism evidence="3 4">
    <name type="scientific">Polaribacter vadi</name>
    <dbReference type="NCBI Taxonomy" id="1774273"/>
    <lineage>
        <taxon>Bacteria</taxon>
        <taxon>Pseudomonadati</taxon>
        <taxon>Bacteroidota</taxon>
        <taxon>Flavobacteriia</taxon>
        <taxon>Flavobacteriales</taxon>
        <taxon>Flavobacteriaceae</taxon>
    </lineage>
</organism>
<dbReference type="Proteomes" id="UP000092584">
    <property type="component" value="Unassembled WGS sequence"/>
</dbReference>
<dbReference type="RefSeq" id="WP_065317764.1">
    <property type="nucleotide sequence ID" value="NZ_CP017477.1"/>
</dbReference>
<dbReference type="PANTHER" id="PTHR34978:SF3">
    <property type="entry name" value="SLR0241 PROTEIN"/>
    <property type="match status" value="1"/>
</dbReference>
<dbReference type="Pfam" id="PF05569">
    <property type="entry name" value="Peptidase_M56"/>
    <property type="match status" value="1"/>
</dbReference>
<evidence type="ECO:0000259" key="2">
    <source>
        <dbReference type="Pfam" id="PF05569"/>
    </source>
</evidence>